<proteinExistence type="predicted"/>
<dbReference type="Proteomes" id="UP000308838">
    <property type="component" value="Unassembled WGS sequence"/>
</dbReference>
<feature type="domain" description="Carrier" evidence="1">
    <location>
        <begin position="9"/>
        <end position="69"/>
    </location>
</feature>
<dbReference type="InterPro" id="IPR009081">
    <property type="entry name" value="PP-bd_ACP"/>
</dbReference>
<name>A0A4U7BBG9_9BACT</name>
<dbReference type="RefSeq" id="WP_137621272.1">
    <property type="nucleotide sequence ID" value="NZ_NXLZ01000017.1"/>
</dbReference>
<accession>A0A4U7BBG9</accession>
<dbReference type="InterPro" id="IPR036736">
    <property type="entry name" value="ACP-like_sf"/>
</dbReference>
<dbReference type="OrthoDB" id="5326543at2"/>
<sequence>MNKQEMFKALEEILMLEEGMLKEDSVLADFEDWDSLAFLSLMTLFDTKLQINITSDQITSLKTVSDVLKLAKID</sequence>
<reference evidence="2 3" key="1">
    <citation type="submission" date="2018-05" db="EMBL/GenBank/DDBJ databases">
        <title>Novel Campyloabacter and Helicobacter Species and Strains.</title>
        <authorList>
            <person name="Mannion A.J."/>
            <person name="Shen Z."/>
            <person name="Fox J.G."/>
        </authorList>
    </citation>
    <scope>NUCLEOTIDE SEQUENCE [LARGE SCALE GENOMIC DNA]</scope>
    <source>
        <strain evidence="3">MIT17-664</strain>
    </source>
</reference>
<dbReference type="Gene3D" id="1.10.1200.10">
    <property type="entry name" value="ACP-like"/>
    <property type="match status" value="1"/>
</dbReference>
<protein>
    <recommendedName>
        <fullName evidence="1">Carrier domain-containing protein</fullName>
    </recommendedName>
</protein>
<comment type="caution">
    <text evidence="2">The sequence shown here is derived from an EMBL/GenBank/DDBJ whole genome shotgun (WGS) entry which is preliminary data.</text>
</comment>
<dbReference type="EMBL" id="NXLZ01000017">
    <property type="protein sequence ID" value="TKX28698.1"/>
    <property type="molecule type" value="Genomic_DNA"/>
</dbReference>
<evidence type="ECO:0000259" key="1">
    <source>
        <dbReference type="Pfam" id="PF00550"/>
    </source>
</evidence>
<gene>
    <name evidence="2" type="ORF">CQA69_08095</name>
</gene>
<evidence type="ECO:0000313" key="2">
    <source>
        <dbReference type="EMBL" id="TKX28698.1"/>
    </source>
</evidence>
<dbReference type="SUPFAM" id="SSF47336">
    <property type="entry name" value="ACP-like"/>
    <property type="match status" value="1"/>
</dbReference>
<evidence type="ECO:0000313" key="3">
    <source>
        <dbReference type="Proteomes" id="UP000308838"/>
    </source>
</evidence>
<keyword evidence="3" id="KW-1185">Reference proteome</keyword>
<dbReference type="AlphaFoldDB" id="A0A4U7BBG9"/>
<dbReference type="Pfam" id="PF00550">
    <property type="entry name" value="PP-binding"/>
    <property type="match status" value="1"/>
</dbReference>
<organism evidence="2 3">
    <name type="scientific">Campylobacter estrildidarum</name>
    <dbReference type="NCBI Taxonomy" id="2510189"/>
    <lineage>
        <taxon>Bacteria</taxon>
        <taxon>Pseudomonadati</taxon>
        <taxon>Campylobacterota</taxon>
        <taxon>Epsilonproteobacteria</taxon>
        <taxon>Campylobacterales</taxon>
        <taxon>Campylobacteraceae</taxon>
        <taxon>Campylobacter</taxon>
    </lineage>
</organism>